<dbReference type="Proteomes" id="UP000245340">
    <property type="component" value="Unplaced"/>
</dbReference>
<organism evidence="2 3">
    <name type="scientific">Odobenus rosmarus divergens</name>
    <name type="common">Pacific walrus</name>
    <dbReference type="NCBI Taxonomy" id="9708"/>
    <lineage>
        <taxon>Eukaryota</taxon>
        <taxon>Metazoa</taxon>
        <taxon>Chordata</taxon>
        <taxon>Craniata</taxon>
        <taxon>Vertebrata</taxon>
        <taxon>Euteleostomi</taxon>
        <taxon>Mammalia</taxon>
        <taxon>Eutheria</taxon>
        <taxon>Laurasiatheria</taxon>
        <taxon>Carnivora</taxon>
        <taxon>Caniformia</taxon>
        <taxon>Pinnipedia</taxon>
        <taxon>Odobenidae</taxon>
        <taxon>Odobenus</taxon>
    </lineage>
</organism>
<evidence type="ECO:0000313" key="2">
    <source>
        <dbReference type="Proteomes" id="UP000245340"/>
    </source>
</evidence>
<proteinExistence type="predicted"/>
<feature type="region of interest" description="Disordered" evidence="1">
    <location>
        <begin position="1"/>
        <end position="39"/>
    </location>
</feature>
<protein>
    <submittedName>
        <fullName evidence="3">Uncharacterized protein LOC101368815</fullName>
    </submittedName>
</protein>
<dbReference type="AlphaFoldDB" id="A0A9B0GFF4"/>
<sequence>MSGDGVGRVSSRRSDPAVVGLISPVSSPESADPGPRWRRSDLNPLRRGWLLGSLLVPSPLTLLGVCASSCLCRSGLCTGRGSPGKDVGHTENGEMEEGMMPHYGRSEVCPCKTKPQETGSKQTGPRWLTG</sequence>
<gene>
    <name evidence="3" type="primary">LOC101368815</name>
</gene>
<reference evidence="3" key="1">
    <citation type="submission" date="2025-08" db="UniProtKB">
        <authorList>
            <consortium name="RefSeq"/>
        </authorList>
    </citation>
    <scope>IDENTIFICATION</scope>
</reference>
<keyword evidence="2" id="KW-1185">Reference proteome</keyword>
<name>A0A9B0GFF4_ODORO</name>
<evidence type="ECO:0000313" key="3">
    <source>
        <dbReference type="RefSeq" id="XP_004399063.1"/>
    </source>
</evidence>
<feature type="region of interest" description="Disordered" evidence="1">
    <location>
        <begin position="81"/>
        <end position="130"/>
    </location>
</feature>
<evidence type="ECO:0000256" key="1">
    <source>
        <dbReference type="SAM" id="MobiDB-lite"/>
    </source>
</evidence>
<accession>A0A9B0GFF4</accession>
<dbReference type="RefSeq" id="XP_004399063.1">
    <property type="nucleotide sequence ID" value="XM_004399006.1"/>
</dbReference>